<accession>A0A5J5AL83</accession>
<protein>
    <submittedName>
        <fullName evidence="2">Uncharacterized protein</fullName>
    </submittedName>
</protein>
<proteinExistence type="predicted"/>
<evidence type="ECO:0000313" key="2">
    <source>
        <dbReference type="EMBL" id="KAA8530998.1"/>
    </source>
</evidence>
<feature type="compositionally biased region" description="Basic and acidic residues" evidence="1">
    <location>
        <begin position="1"/>
        <end position="11"/>
    </location>
</feature>
<feature type="region of interest" description="Disordered" evidence="1">
    <location>
        <begin position="1"/>
        <end position="24"/>
    </location>
</feature>
<name>A0A5J5AL83_9ASTE</name>
<dbReference type="Proteomes" id="UP000325577">
    <property type="component" value="Linkage Group LG2"/>
</dbReference>
<sequence length="116" mass="12756">MMLAKMEDGKNQKPRLGGELTSAHAKTDWAHKNRYRLLSNDDDKVNTSVIGARNGGVELQRHQGRVCDRAGEPNEPPSFKGPGIGFNELRDVSDTNIAASLAWEIGELSAVQKEKK</sequence>
<dbReference type="EMBL" id="CM018043">
    <property type="protein sequence ID" value="KAA8530998.1"/>
    <property type="molecule type" value="Genomic_DNA"/>
</dbReference>
<reference evidence="2 3" key="1">
    <citation type="submission" date="2019-09" db="EMBL/GenBank/DDBJ databases">
        <title>A chromosome-level genome assembly of the Chinese tupelo Nyssa sinensis.</title>
        <authorList>
            <person name="Yang X."/>
            <person name="Kang M."/>
            <person name="Yang Y."/>
            <person name="Xiong H."/>
            <person name="Wang M."/>
            <person name="Zhang Z."/>
            <person name="Wang Z."/>
            <person name="Wu H."/>
            <person name="Ma T."/>
            <person name="Liu J."/>
            <person name="Xi Z."/>
        </authorList>
    </citation>
    <scope>NUCLEOTIDE SEQUENCE [LARGE SCALE GENOMIC DNA]</scope>
    <source>
        <strain evidence="2">J267</strain>
        <tissue evidence="2">Leaf</tissue>
    </source>
</reference>
<dbReference type="AlphaFoldDB" id="A0A5J5AL83"/>
<evidence type="ECO:0000256" key="1">
    <source>
        <dbReference type="SAM" id="MobiDB-lite"/>
    </source>
</evidence>
<keyword evidence="3" id="KW-1185">Reference proteome</keyword>
<organism evidence="2 3">
    <name type="scientific">Nyssa sinensis</name>
    <dbReference type="NCBI Taxonomy" id="561372"/>
    <lineage>
        <taxon>Eukaryota</taxon>
        <taxon>Viridiplantae</taxon>
        <taxon>Streptophyta</taxon>
        <taxon>Embryophyta</taxon>
        <taxon>Tracheophyta</taxon>
        <taxon>Spermatophyta</taxon>
        <taxon>Magnoliopsida</taxon>
        <taxon>eudicotyledons</taxon>
        <taxon>Gunneridae</taxon>
        <taxon>Pentapetalae</taxon>
        <taxon>asterids</taxon>
        <taxon>Cornales</taxon>
        <taxon>Nyssaceae</taxon>
        <taxon>Nyssa</taxon>
    </lineage>
</organism>
<evidence type="ECO:0000313" key="3">
    <source>
        <dbReference type="Proteomes" id="UP000325577"/>
    </source>
</evidence>
<gene>
    <name evidence="2" type="ORF">F0562_005713</name>
</gene>